<proteinExistence type="predicted"/>
<dbReference type="InterPro" id="IPR000700">
    <property type="entry name" value="PAS-assoc_C"/>
</dbReference>
<feature type="domain" description="PAS" evidence="1">
    <location>
        <begin position="1"/>
        <end position="40"/>
    </location>
</feature>
<protein>
    <recommendedName>
        <fullName evidence="4">PAS domain S-box protein</fullName>
    </recommendedName>
</protein>
<dbReference type="GO" id="GO:0006355">
    <property type="term" value="P:regulation of DNA-templated transcription"/>
    <property type="evidence" value="ECO:0007669"/>
    <property type="project" value="InterPro"/>
</dbReference>
<sequence length="267" mass="30395">FAGMHGYTVEELIGKHFSILHTKEQMKLVEILTDQLIQTGNHVAGEVWHKRKDGTVFPTLMTGTAIRDDKGKPLYLSATAVDITERKQAIEALSWAEQNFRNSLDNSPLGIRIVTAEGELLYANQAILDIYGYSSVEELRATPVKERYTPESYVEYKERKEKRRLGKPVPSNYEISIVRKDGEIRRLAVFRKEVVWNGKTQFQAIYQDITESKRAQEEIVRLLKTVETAREAINVTSADGTIIYTNCAMDELFGYEKGELIGKYPSV</sequence>
<evidence type="ECO:0000259" key="2">
    <source>
        <dbReference type="PROSITE" id="PS50113"/>
    </source>
</evidence>
<name>X1Q155_9ZZZZ</name>
<dbReference type="Pfam" id="PF13426">
    <property type="entry name" value="PAS_9"/>
    <property type="match status" value="1"/>
</dbReference>
<dbReference type="PANTHER" id="PTHR44757:SF2">
    <property type="entry name" value="BIOFILM ARCHITECTURE MAINTENANCE PROTEIN MBAA"/>
    <property type="match status" value="1"/>
</dbReference>
<comment type="caution">
    <text evidence="3">The sequence shown here is derived from an EMBL/GenBank/DDBJ whole genome shotgun (WGS) entry which is preliminary data.</text>
</comment>
<feature type="domain" description="PAS" evidence="1">
    <location>
        <begin position="96"/>
        <end position="152"/>
    </location>
</feature>
<organism evidence="3">
    <name type="scientific">marine sediment metagenome</name>
    <dbReference type="NCBI Taxonomy" id="412755"/>
    <lineage>
        <taxon>unclassified sequences</taxon>
        <taxon>metagenomes</taxon>
        <taxon>ecological metagenomes</taxon>
    </lineage>
</organism>
<dbReference type="Gene3D" id="3.30.450.20">
    <property type="entry name" value="PAS domain"/>
    <property type="match status" value="3"/>
</dbReference>
<dbReference type="PANTHER" id="PTHR44757">
    <property type="entry name" value="DIGUANYLATE CYCLASE DGCP"/>
    <property type="match status" value="1"/>
</dbReference>
<dbReference type="InterPro" id="IPR052155">
    <property type="entry name" value="Biofilm_reg_signaling"/>
</dbReference>
<dbReference type="NCBIfam" id="TIGR00229">
    <property type="entry name" value="sensory_box"/>
    <property type="match status" value="3"/>
</dbReference>
<dbReference type="PROSITE" id="PS50112">
    <property type="entry name" value="PAS"/>
    <property type="match status" value="3"/>
</dbReference>
<dbReference type="SUPFAM" id="SSF55785">
    <property type="entry name" value="PYP-like sensor domain (PAS domain)"/>
    <property type="match status" value="3"/>
</dbReference>
<dbReference type="InterPro" id="IPR013767">
    <property type="entry name" value="PAS_fold"/>
</dbReference>
<dbReference type="InterPro" id="IPR001610">
    <property type="entry name" value="PAC"/>
</dbReference>
<reference evidence="3" key="1">
    <citation type="journal article" date="2014" name="Front. Microbiol.">
        <title>High frequency of phylogenetically diverse reductive dehalogenase-homologous genes in deep subseafloor sedimentary metagenomes.</title>
        <authorList>
            <person name="Kawai M."/>
            <person name="Futagami T."/>
            <person name="Toyoda A."/>
            <person name="Takaki Y."/>
            <person name="Nishi S."/>
            <person name="Hori S."/>
            <person name="Arai W."/>
            <person name="Tsubouchi T."/>
            <person name="Morono Y."/>
            <person name="Uchiyama I."/>
            <person name="Ito T."/>
            <person name="Fujiyama A."/>
            <person name="Inagaki F."/>
            <person name="Takami H."/>
        </authorList>
    </citation>
    <scope>NUCLEOTIDE SEQUENCE</scope>
    <source>
        <strain evidence="3">Expedition CK06-06</strain>
    </source>
</reference>
<dbReference type="CDD" id="cd00130">
    <property type="entry name" value="PAS"/>
    <property type="match status" value="3"/>
</dbReference>
<dbReference type="InterPro" id="IPR035965">
    <property type="entry name" value="PAS-like_dom_sf"/>
</dbReference>
<feature type="domain" description="PAS" evidence="1">
    <location>
        <begin position="215"/>
        <end position="267"/>
    </location>
</feature>
<dbReference type="EMBL" id="BARV01024169">
    <property type="protein sequence ID" value="GAI44825.1"/>
    <property type="molecule type" value="Genomic_DNA"/>
</dbReference>
<gene>
    <name evidence="3" type="ORF">S06H3_39497</name>
</gene>
<dbReference type="SMART" id="SM00086">
    <property type="entry name" value="PAC"/>
    <property type="match status" value="2"/>
</dbReference>
<feature type="non-terminal residue" evidence="3">
    <location>
        <position position="1"/>
    </location>
</feature>
<dbReference type="Pfam" id="PF00989">
    <property type="entry name" value="PAS"/>
    <property type="match status" value="2"/>
</dbReference>
<dbReference type="InterPro" id="IPR000014">
    <property type="entry name" value="PAS"/>
</dbReference>
<accession>X1Q155</accession>
<dbReference type="SMART" id="SM00091">
    <property type="entry name" value="PAS"/>
    <property type="match status" value="1"/>
</dbReference>
<feature type="non-terminal residue" evidence="3">
    <location>
        <position position="267"/>
    </location>
</feature>
<feature type="domain" description="PAC" evidence="2">
    <location>
        <begin position="171"/>
        <end position="221"/>
    </location>
</feature>
<evidence type="ECO:0000259" key="1">
    <source>
        <dbReference type="PROSITE" id="PS50112"/>
    </source>
</evidence>
<evidence type="ECO:0000313" key="3">
    <source>
        <dbReference type="EMBL" id="GAI44825.1"/>
    </source>
</evidence>
<dbReference type="PROSITE" id="PS50113">
    <property type="entry name" value="PAC"/>
    <property type="match status" value="2"/>
</dbReference>
<evidence type="ECO:0008006" key="4">
    <source>
        <dbReference type="Google" id="ProtNLM"/>
    </source>
</evidence>
<dbReference type="AlphaFoldDB" id="X1Q155"/>
<feature type="domain" description="PAC" evidence="2">
    <location>
        <begin position="43"/>
        <end position="95"/>
    </location>
</feature>